<dbReference type="PROSITE" id="PS51679">
    <property type="entry name" value="SAM_MT_C5"/>
    <property type="match status" value="1"/>
</dbReference>
<gene>
    <name evidence="7" type="primary">109538977</name>
    <name evidence="6" type="ORF">YQE_07503</name>
</gene>
<evidence type="ECO:0000256" key="5">
    <source>
        <dbReference type="RuleBase" id="RU000416"/>
    </source>
</evidence>
<dbReference type="NCBIfam" id="TIGR00675">
    <property type="entry name" value="dcm"/>
    <property type="match status" value="1"/>
</dbReference>
<evidence type="ECO:0000256" key="2">
    <source>
        <dbReference type="ARBA" id="ARBA00022679"/>
    </source>
</evidence>
<dbReference type="Gene3D" id="3.90.120.10">
    <property type="entry name" value="DNA Methylase, subunit A, domain 2"/>
    <property type="match status" value="1"/>
</dbReference>
<evidence type="ECO:0000313" key="8">
    <source>
        <dbReference type="Proteomes" id="UP000019118"/>
    </source>
</evidence>
<evidence type="ECO:0000256" key="4">
    <source>
        <dbReference type="PROSITE-ProRule" id="PRU01016"/>
    </source>
</evidence>
<keyword evidence="2 4" id="KW-0808">Transferase</keyword>
<dbReference type="OMA" id="HYAFKYA"/>
<dbReference type="Gene3D" id="3.40.50.150">
    <property type="entry name" value="Vaccinia Virus protein VP39"/>
    <property type="match status" value="1"/>
</dbReference>
<dbReference type="InterPro" id="IPR029063">
    <property type="entry name" value="SAM-dependent_MTases_sf"/>
</dbReference>
<dbReference type="EnsemblMetazoa" id="XM_019906462.1">
    <property type="protein sequence ID" value="XP_019762021.1"/>
    <property type="gene ID" value="LOC109538977"/>
</dbReference>
<keyword evidence="8" id="KW-1185">Reference proteome</keyword>
<evidence type="ECO:0000313" key="7">
    <source>
        <dbReference type="EnsemblMetazoa" id="XP_019762019.1"/>
    </source>
</evidence>
<dbReference type="AlphaFoldDB" id="N6T6W2"/>
<dbReference type="HOGENOM" id="CLU_049101_0_0_1"/>
<feature type="active site" evidence="4">
    <location>
        <position position="76"/>
    </location>
</feature>
<dbReference type="Proteomes" id="UP000019118">
    <property type="component" value="Unassembled WGS sequence"/>
</dbReference>
<evidence type="ECO:0000256" key="3">
    <source>
        <dbReference type="ARBA" id="ARBA00022691"/>
    </source>
</evidence>
<dbReference type="InterPro" id="IPR050750">
    <property type="entry name" value="C5-MTase"/>
</dbReference>
<feature type="non-terminal residue" evidence="6">
    <location>
        <position position="1"/>
    </location>
</feature>
<accession>N6T6W2</accession>
<keyword evidence="3 4" id="KW-0949">S-adenosyl-L-methionine</keyword>
<dbReference type="PANTHER" id="PTHR46098">
    <property type="entry name" value="TRNA (CYTOSINE(38)-C(5))-METHYLTRANSFERASE"/>
    <property type="match status" value="1"/>
</dbReference>
<dbReference type="KEGG" id="dpa:109538977"/>
<organism evidence="6">
    <name type="scientific">Dendroctonus ponderosae</name>
    <name type="common">Mountain pine beetle</name>
    <dbReference type="NCBI Taxonomy" id="77166"/>
    <lineage>
        <taxon>Eukaryota</taxon>
        <taxon>Metazoa</taxon>
        <taxon>Ecdysozoa</taxon>
        <taxon>Arthropoda</taxon>
        <taxon>Hexapoda</taxon>
        <taxon>Insecta</taxon>
        <taxon>Pterygota</taxon>
        <taxon>Neoptera</taxon>
        <taxon>Endopterygota</taxon>
        <taxon>Coleoptera</taxon>
        <taxon>Polyphaga</taxon>
        <taxon>Cucujiformia</taxon>
        <taxon>Curculionidae</taxon>
        <taxon>Scolytinae</taxon>
        <taxon>Dendroctonus</taxon>
    </lineage>
</organism>
<proteinExistence type="inferred from homology"/>
<protein>
    <recommendedName>
        <fullName evidence="9">DNA methyltransferase 2</fullName>
    </recommendedName>
</protein>
<sequence length="331" mass="37960">MQVLELYSGIGGMHMAFKESGKPGCIKAAVEINTTANSIYKYNFPDTKLLNLNIEGLTADTINQLEVDTILMSPPCQPFTRNGKQLDMEDARSDSFQHILHLLPDLAIKNVLIENVKGFEQSEMRNLLIKTLTENSFTYQEFLLTPYQFGIPNSRLRYYCLAKKQPEKFQFETRESVMDIIPSHTNESSCFPIQDILEDDLEDCNFRLHDSTLKRRLKVLDICYRTSRKSCCFTKAYGRFMQGTGSVFTDLDEETVFETLANLGRMDPASNDYLDLAQSLNLRFFTPHEIAKLMGFPETFSFPQDISNRQKYMVLGNSINVKVVSKLIRQL</sequence>
<dbReference type="PANTHER" id="PTHR46098:SF1">
    <property type="entry name" value="TRNA (CYTOSINE(38)-C(5))-METHYLTRANSFERASE"/>
    <property type="match status" value="1"/>
</dbReference>
<reference evidence="6 8" key="1">
    <citation type="journal article" date="2013" name="Genome Biol.">
        <title>Draft genome of the mountain pine beetle, Dendroctonus ponderosae Hopkins, a major forest pest.</title>
        <authorList>
            <person name="Keeling C.I."/>
            <person name="Yuen M.M."/>
            <person name="Liao N.Y."/>
            <person name="Docking T.R."/>
            <person name="Chan S.K."/>
            <person name="Taylor G.A."/>
            <person name="Palmquist D.L."/>
            <person name="Jackman S.D."/>
            <person name="Nguyen A."/>
            <person name="Li M."/>
            <person name="Henderson H."/>
            <person name="Janes J.K."/>
            <person name="Zhao Y."/>
            <person name="Pandoh P."/>
            <person name="Moore R."/>
            <person name="Sperling F.A."/>
            <person name="Huber D.P."/>
            <person name="Birol I."/>
            <person name="Jones S.J."/>
            <person name="Bohlmann J."/>
        </authorList>
    </citation>
    <scope>NUCLEOTIDE SEQUENCE</scope>
</reference>
<dbReference type="OrthoDB" id="414133at2759"/>
<keyword evidence="1 4" id="KW-0489">Methyltransferase</keyword>
<dbReference type="EnsemblMetazoa" id="XM_019906460.1">
    <property type="protein sequence ID" value="XP_019762019.1"/>
    <property type="gene ID" value="LOC109538977"/>
</dbReference>
<dbReference type="InterPro" id="IPR001525">
    <property type="entry name" value="C5_MeTfrase"/>
</dbReference>
<dbReference type="GO" id="GO:0005634">
    <property type="term" value="C:nucleus"/>
    <property type="evidence" value="ECO:0007669"/>
    <property type="project" value="TreeGrafter"/>
</dbReference>
<evidence type="ECO:0008006" key="9">
    <source>
        <dbReference type="Google" id="ProtNLM"/>
    </source>
</evidence>
<dbReference type="GO" id="GO:0032259">
    <property type="term" value="P:methylation"/>
    <property type="evidence" value="ECO:0007669"/>
    <property type="project" value="UniProtKB-KW"/>
</dbReference>
<dbReference type="SUPFAM" id="SSF53335">
    <property type="entry name" value="S-adenosyl-L-methionine-dependent methyltransferases"/>
    <property type="match status" value="1"/>
</dbReference>
<dbReference type="Pfam" id="PF00145">
    <property type="entry name" value="DNA_methylase"/>
    <property type="match status" value="1"/>
</dbReference>
<dbReference type="PRINTS" id="PR00105">
    <property type="entry name" value="C5METTRFRASE"/>
</dbReference>
<dbReference type="GO" id="GO:0008168">
    <property type="term" value="F:methyltransferase activity"/>
    <property type="evidence" value="ECO:0007669"/>
    <property type="project" value="UniProtKB-KW"/>
</dbReference>
<name>N6T6W2_DENPD</name>
<evidence type="ECO:0000313" key="6">
    <source>
        <dbReference type="EMBL" id="ENN75969.1"/>
    </source>
</evidence>
<reference evidence="7" key="2">
    <citation type="submission" date="2024-08" db="UniProtKB">
        <authorList>
            <consortium name="EnsemblMetazoa"/>
        </authorList>
    </citation>
    <scope>IDENTIFICATION</scope>
</reference>
<comment type="similarity">
    <text evidence="4 5">Belongs to the class I-like SAM-binding methyltransferase superfamily. C5-methyltransferase family.</text>
</comment>
<dbReference type="EnsemblMetazoa" id="XM_019906461.1">
    <property type="protein sequence ID" value="XP_019762020.1"/>
    <property type="gene ID" value="LOC109538977"/>
</dbReference>
<dbReference type="EMBL" id="KB740994">
    <property type="protein sequence ID" value="ENN75969.1"/>
    <property type="molecule type" value="Genomic_DNA"/>
</dbReference>
<evidence type="ECO:0000256" key="1">
    <source>
        <dbReference type="ARBA" id="ARBA00022603"/>
    </source>
</evidence>